<reference evidence="4" key="1">
    <citation type="submission" date="2016-01" db="EMBL/GenBank/DDBJ databases">
        <authorList>
            <person name="Peeters Charlotte."/>
        </authorList>
    </citation>
    <scope>NUCLEOTIDE SEQUENCE</scope>
    <source>
        <strain evidence="4">LMG 22936</strain>
    </source>
</reference>
<gene>
    <name evidence="4" type="ORF">AWB66_05600</name>
</gene>
<name>A0A158KA42_9BURK</name>
<dbReference type="EMBL" id="FCNZ02000034">
    <property type="protein sequence ID" value="SAL77321.1"/>
    <property type="molecule type" value="Genomic_DNA"/>
</dbReference>
<feature type="compositionally biased region" description="Low complexity" evidence="1">
    <location>
        <begin position="33"/>
        <end position="53"/>
    </location>
</feature>
<sequence length="123" mass="12263">MKRIKPRSSGCAALIVLASVGASLQVGETMAASSEPSVASSAAPASSSRSANRALRKRVYAAFAKDKSIEAGDIGVSATDGAVTLTGTVADAAQIEKAGALASSAAGVQSVKNKLTVRRPFGQ</sequence>
<protein>
    <submittedName>
        <fullName evidence="4">Transport-associated protein</fullName>
    </submittedName>
</protein>
<keyword evidence="5" id="KW-1185">Reference proteome</keyword>
<evidence type="ECO:0000256" key="1">
    <source>
        <dbReference type="SAM" id="MobiDB-lite"/>
    </source>
</evidence>
<dbReference type="Pfam" id="PF04972">
    <property type="entry name" value="BON"/>
    <property type="match status" value="1"/>
</dbReference>
<evidence type="ECO:0000313" key="4">
    <source>
        <dbReference type="EMBL" id="SAL77321.1"/>
    </source>
</evidence>
<feature type="signal peptide" evidence="2">
    <location>
        <begin position="1"/>
        <end position="31"/>
    </location>
</feature>
<organism evidence="4 5">
    <name type="scientific">Caballeronia telluris</name>
    <dbReference type="NCBI Taxonomy" id="326475"/>
    <lineage>
        <taxon>Bacteria</taxon>
        <taxon>Pseudomonadati</taxon>
        <taxon>Pseudomonadota</taxon>
        <taxon>Betaproteobacteria</taxon>
        <taxon>Burkholderiales</taxon>
        <taxon>Burkholderiaceae</taxon>
        <taxon>Caballeronia</taxon>
    </lineage>
</organism>
<dbReference type="PROSITE" id="PS50914">
    <property type="entry name" value="BON"/>
    <property type="match status" value="1"/>
</dbReference>
<dbReference type="RefSeq" id="WP_087633326.1">
    <property type="nucleotide sequence ID" value="NZ_FCNZ02000034.1"/>
</dbReference>
<feature type="region of interest" description="Disordered" evidence="1">
    <location>
        <begin position="33"/>
        <end position="54"/>
    </location>
</feature>
<dbReference type="PANTHER" id="PTHR34606:SF15">
    <property type="entry name" value="BON DOMAIN-CONTAINING PROTEIN"/>
    <property type="match status" value="1"/>
</dbReference>
<feature type="chain" id="PRO_5011118584" evidence="2">
    <location>
        <begin position="32"/>
        <end position="123"/>
    </location>
</feature>
<dbReference type="InterPro" id="IPR051686">
    <property type="entry name" value="Lipoprotein_DolP"/>
</dbReference>
<feature type="domain" description="BON" evidence="3">
    <location>
        <begin position="51"/>
        <end position="119"/>
    </location>
</feature>
<evidence type="ECO:0000259" key="3">
    <source>
        <dbReference type="PROSITE" id="PS50914"/>
    </source>
</evidence>
<comment type="caution">
    <text evidence="4">The sequence shown here is derived from an EMBL/GenBank/DDBJ whole genome shotgun (WGS) entry which is preliminary data.</text>
</comment>
<keyword evidence="2" id="KW-0732">Signal</keyword>
<dbReference type="AlphaFoldDB" id="A0A158KA42"/>
<dbReference type="PANTHER" id="PTHR34606">
    <property type="entry name" value="BON DOMAIN-CONTAINING PROTEIN"/>
    <property type="match status" value="1"/>
</dbReference>
<dbReference type="STRING" id="326475.AWB66_05600"/>
<evidence type="ECO:0000256" key="2">
    <source>
        <dbReference type="SAM" id="SignalP"/>
    </source>
</evidence>
<evidence type="ECO:0000313" key="5">
    <source>
        <dbReference type="Proteomes" id="UP000054717"/>
    </source>
</evidence>
<proteinExistence type="predicted"/>
<dbReference type="Proteomes" id="UP000054717">
    <property type="component" value="Unassembled WGS sequence"/>
</dbReference>
<dbReference type="InterPro" id="IPR007055">
    <property type="entry name" value="BON_dom"/>
</dbReference>
<dbReference type="Gene3D" id="3.30.1340.30">
    <property type="match status" value="1"/>
</dbReference>
<accession>A0A158KA42</accession>